<protein>
    <recommendedName>
        <fullName evidence="4">DUF789 family protein</fullName>
    </recommendedName>
</protein>
<evidence type="ECO:0008006" key="4">
    <source>
        <dbReference type="Google" id="ProtNLM"/>
    </source>
</evidence>
<sequence length="423" mass="47235">MSGANLQQLGRRHGDQRFYDASKARRSRHGHHRQYQQNQQRSTGTVTAGPSHASPYSSRGKAATAISGSPELENRVGLEEDSKNTAAVPVSSASPVPRTCNLERFLKATTPSVPAQYPSKMKMGAWRASDAECRPFFVLADLWESFAEWSAYGAGVPLVLNDTDSVIQYYVPFLSGIQLYGTSNRPSTDFRRPGEESDGDSYRDSSSDVSSDYEHEKGLRYSKTWDSNHVSGSLNLRMDRLCLREKHGCYQDGSSSDDGDLGHSQPRLLFEFLEQDPPFIREPLSDKISDLARRFPALNSLRNCDLLPSSWISVAWYPIYRIPTGPTLKDLDACFLTFHSLSTPLKDAPIISSPQGVSCARLIPLPVFGLASYKFKGSIWTPNAVTDLQLPSSLLKAAENWVRHLNVDHPDYRFFTSRGAYRR</sequence>
<evidence type="ECO:0000313" key="3">
    <source>
        <dbReference type="Proteomes" id="UP001327560"/>
    </source>
</evidence>
<dbReference type="Proteomes" id="UP001327560">
    <property type="component" value="Chromosome 1"/>
</dbReference>
<dbReference type="PANTHER" id="PTHR31343">
    <property type="entry name" value="T15D22.8"/>
    <property type="match status" value="1"/>
</dbReference>
<dbReference type="EMBL" id="CP136890">
    <property type="protein sequence ID" value="WOK93377.1"/>
    <property type="molecule type" value="Genomic_DNA"/>
</dbReference>
<feature type="compositionally biased region" description="Basic and acidic residues" evidence="1">
    <location>
        <begin position="188"/>
        <end position="215"/>
    </location>
</feature>
<evidence type="ECO:0000256" key="1">
    <source>
        <dbReference type="SAM" id="MobiDB-lite"/>
    </source>
</evidence>
<name>A0AAQ3JQB5_9LILI</name>
<proteinExistence type="predicted"/>
<evidence type="ECO:0000313" key="2">
    <source>
        <dbReference type="EMBL" id="WOK93377.1"/>
    </source>
</evidence>
<feature type="compositionally biased region" description="Polar residues" evidence="1">
    <location>
        <begin position="35"/>
        <end position="48"/>
    </location>
</feature>
<dbReference type="PANTHER" id="PTHR31343:SF42">
    <property type="entry name" value="T15D22.8"/>
    <property type="match status" value="1"/>
</dbReference>
<gene>
    <name evidence="2" type="ORF">Cni_G02074</name>
</gene>
<keyword evidence="3" id="KW-1185">Reference proteome</keyword>
<accession>A0AAQ3JQB5</accession>
<dbReference type="InterPro" id="IPR008507">
    <property type="entry name" value="DUF789"/>
</dbReference>
<dbReference type="AlphaFoldDB" id="A0AAQ3JQB5"/>
<feature type="compositionally biased region" description="Basic residues" evidence="1">
    <location>
        <begin position="24"/>
        <end position="34"/>
    </location>
</feature>
<feature type="compositionally biased region" description="Basic and acidic residues" evidence="1">
    <location>
        <begin position="12"/>
        <end position="23"/>
    </location>
</feature>
<feature type="region of interest" description="Disordered" evidence="1">
    <location>
        <begin position="1"/>
        <end position="67"/>
    </location>
</feature>
<organism evidence="2 3">
    <name type="scientific">Canna indica</name>
    <name type="common">Indian-shot</name>
    <dbReference type="NCBI Taxonomy" id="4628"/>
    <lineage>
        <taxon>Eukaryota</taxon>
        <taxon>Viridiplantae</taxon>
        <taxon>Streptophyta</taxon>
        <taxon>Embryophyta</taxon>
        <taxon>Tracheophyta</taxon>
        <taxon>Spermatophyta</taxon>
        <taxon>Magnoliopsida</taxon>
        <taxon>Liliopsida</taxon>
        <taxon>Zingiberales</taxon>
        <taxon>Cannaceae</taxon>
        <taxon>Canna</taxon>
    </lineage>
</organism>
<reference evidence="2 3" key="1">
    <citation type="submission" date="2023-10" db="EMBL/GenBank/DDBJ databases">
        <title>Chromosome-scale genome assembly provides insights into flower coloration mechanisms of Canna indica.</title>
        <authorList>
            <person name="Li C."/>
        </authorList>
    </citation>
    <scope>NUCLEOTIDE SEQUENCE [LARGE SCALE GENOMIC DNA]</scope>
    <source>
        <tissue evidence="2">Flower</tissue>
    </source>
</reference>
<feature type="region of interest" description="Disordered" evidence="1">
    <location>
        <begin position="185"/>
        <end position="215"/>
    </location>
</feature>
<dbReference type="Pfam" id="PF05623">
    <property type="entry name" value="DUF789"/>
    <property type="match status" value="1"/>
</dbReference>